<keyword evidence="3" id="KW-0285">Flavoprotein</keyword>
<dbReference type="STRING" id="1764295.A0A5B8MY58"/>
<dbReference type="PROSITE" id="PS50902">
    <property type="entry name" value="FLAVODOXIN_LIKE"/>
    <property type="match status" value="1"/>
</dbReference>
<evidence type="ECO:0000256" key="5">
    <source>
        <dbReference type="ARBA" id="ARBA00022827"/>
    </source>
</evidence>
<dbReference type="GO" id="GO:0005829">
    <property type="term" value="C:cytosol"/>
    <property type="evidence" value="ECO:0007669"/>
    <property type="project" value="TreeGrafter"/>
</dbReference>
<dbReference type="InterPro" id="IPR017927">
    <property type="entry name" value="FAD-bd_FR_type"/>
</dbReference>
<feature type="domain" description="FAD-binding FR-type" evidence="9">
    <location>
        <begin position="262"/>
        <end position="510"/>
    </location>
</feature>
<comment type="cofactor">
    <cofactor evidence="2">
        <name>FAD</name>
        <dbReference type="ChEBI" id="CHEBI:57692"/>
    </cofactor>
</comment>
<keyword evidence="4" id="KW-0288">FMN</keyword>
<dbReference type="Gene3D" id="3.40.50.80">
    <property type="entry name" value="Nucleotide-binding domain of ferredoxin-NADP reductase (FNR) module"/>
    <property type="match status" value="1"/>
</dbReference>
<dbReference type="GO" id="GO:0010181">
    <property type="term" value="F:FMN binding"/>
    <property type="evidence" value="ECO:0007669"/>
    <property type="project" value="InterPro"/>
</dbReference>
<comment type="cofactor">
    <cofactor evidence="1">
        <name>FMN</name>
        <dbReference type="ChEBI" id="CHEBI:58210"/>
    </cofactor>
</comment>
<dbReference type="Gene3D" id="2.40.30.10">
    <property type="entry name" value="Translation factors"/>
    <property type="match status" value="2"/>
</dbReference>
<evidence type="ECO:0000259" key="8">
    <source>
        <dbReference type="PROSITE" id="PS50902"/>
    </source>
</evidence>
<keyword evidence="11" id="KW-1185">Reference proteome</keyword>
<keyword evidence="6" id="KW-0521">NADP</keyword>
<dbReference type="PRINTS" id="PR00371">
    <property type="entry name" value="FPNCR"/>
</dbReference>
<dbReference type="Pfam" id="PF00258">
    <property type="entry name" value="Flavodoxin_1"/>
    <property type="match status" value="1"/>
</dbReference>
<evidence type="ECO:0000256" key="7">
    <source>
        <dbReference type="ARBA" id="ARBA00023002"/>
    </source>
</evidence>
<name>A0A5B8MY58_9CHLO</name>
<dbReference type="AlphaFoldDB" id="A0A5B8MY58"/>
<proteinExistence type="predicted"/>
<evidence type="ECO:0000256" key="4">
    <source>
        <dbReference type="ARBA" id="ARBA00022643"/>
    </source>
</evidence>
<dbReference type="InterPro" id="IPR008254">
    <property type="entry name" value="Flavodoxin/NO_synth"/>
</dbReference>
<dbReference type="Proteomes" id="UP000316726">
    <property type="component" value="Chromosome 17"/>
</dbReference>
<dbReference type="SUPFAM" id="SSF63380">
    <property type="entry name" value="Riboflavin synthase domain-like"/>
    <property type="match status" value="1"/>
</dbReference>
<dbReference type="EMBL" id="CP031050">
    <property type="protein sequence ID" value="QDZ25533.1"/>
    <property type="molecule type" value="Genomic_DNA"/>
</dbReference>
<keyword evidence="7" id="KW-0560">Oxidoreductase</keyword>
<dbReference type="PANTHER" id="PTHR19384:SF10">
    <property type="entry name" value="NADPH-DEPENDENT DIFLAVIN OXIDOREDUCTASE 1"/>
    <property type="match status" value="1"/>
</dbReference>
<reference evidence="10 11" key="1">
    <citation type="submission" date="2018-07" db="EMBL/GenBank/DDBJ databases">
        <title>The complete nuclear genome of the prasinophyte Chloropicon primus (CCMP1205).</title>
        <authorList>
            <person name="Pombert J.-F."/>
            <person name="Otis C."/>
            <person name="Turmel M."/>
            <person name="Lemieux C."/>
        </authorList>
    </citation>
    <scope>NUCLEOTIDE SEQUENCE [LARGE SCALE GENOMIC DNA]</scope>
    <source>
        <strain evidence="10 11">CCMP1205</strain>
    </source>
</reference>
<organism evidence="10 11">
    <name type="scientific">Chloropicon primus</name>
    <dbReference type="NCBI Taxonomy" id="1764295"/>
    <lineage>
        <taxon>Eukaryota</taxon>
        <taxon>Viridiplantae</taxon>
        <taxon>Chlorophyta</taxon>
        <taxon>Chloropicophyceae</taxon>
        <taxon>Chloropicales</taxon>
        <taxon>Chloropicaceae</taxon>
        <taxon>Chloropicon</taxon>
    </lineage>
</organism>
<dbReference type="InterPro" id="IPR001709">
    <property type="entry name" value="Flavoprot_Pyr_Nucl_cyt_Rdtase"/>
</dbReference>
<dbReference type="PRINTS" id="PR00369">
    <property type="entry name" value="FLAVODOXIN"/>
</dbReference>
<evidence type="ECO:0000313" key="11">
    <source>
        <dbReference type="Proteomes" id="UP000316726"/>
    </source>
</evidence>
<dbReference type="InterPro" id="IPR001094">
    <property type="entry name" value="Flavdoxin-like"/>
</dbReference>
<accession>A0A5B8MY58</accession>
<dbReference type="GO" id="GO:0016491">
    <property type="term" value="F:oxidoreductase activity"/>
    <property type="evidence" value="ECO:0007669"/>
    <property type="project" value="UniProtKB-KW"/>
</dbReference>
<dbReference type="PROSITE" id="PS51384">
    <property type="entry name" value="FAD_FR"/>
    <property type="match status" value="1"/>
</dbReference>
<dbReference type="SUPFAM" id="SSF52218">
    <property type="entry name" value="Flavoproteins"/>
    <property type="match status" value="1"/>
</dbReference>
<dbReference type="Gene3D" id="1.20.990.10">
    <property type="entry name" value="NADPH-cytochrome p450 Reductase, Chain A, domain 3"/>
    <property type="match status" value="1"/>
</dbReference>
<dbReference type="InterPro" id="IPR039261">
    <property type="entry name" value="FNR_nucleotide-bd"/>
</dbReference>
<evidence type="ECO:0000259" key="9">
    <source>
        <dbReference type="PROSITE" id="PS51384"/>
    </source>
</evidence>
<dbReference type="Pfam" id="PF00667">
    <property type="entry name" value="FAD_binding_1"/>
    <property type="match status" value="1"/>
</dbReference>
<dbReference type="InterPro" id="IPR017938">
    <property type="entry name" value="Riboflavin_synthase-like_b-brl"/>
</dbReference>
<dbReference type="OrthoDB" id="1856718at2759"/>
<evidence type="ECO:0000256" key="1">
    <source>
        <dbReference type="ARBA" id="ARBA00001917"/>
    </source>
</evidence>
<dbReference type="Gene3D" id="3.40.50.360">
    <property type="match status" value="1"/>
</dbReference>
<dbReference type="PANTHER" id="PTHR19384">
    <property type="entry name" value="NITRIC OXIDE SYNTHASE-RELATED"/>
    <property type="match status" value="1"/>
</dbReference>
<dbReference type="SUPFAM" id="SSF52343">
    <property type="entry name" value="Ferredoxin reductase-like, C-terminal NADP-linked domain"/>
    <property type="match status" value="1"/>
</dbReference>
<protein>
    <submittedName>
        <fullName evidence="10">NADPH-dependent diflavin oxidoreductase</fullName>
    </submittedName>
</protein>
<evidence type="ECO:0000313" key="10">
    <source>
        <dbReference type="EMBL" id="QDZ25533.1"/>
    </source>
</evidence>
<dbReference type="InterPro" id="IPR001433">
    <property type="entry name" value="OxRdtase_FAD/NAD-bd"/>
</dbReference>
<dbReference type="InterPro" id="IPR023173">
    <property type="entry name" value="NADPH_Cyt_P450_Rdtase_alpha"/>
</dbReference>
<sequence>MSASPSASASASVPASASWEALVLYGSQTGNAEEVAEDLWRLLERHRFTGKLGLRKVSLHAMDEFDIATLPLCRLVFFVTSTTGQGDVPENMKRFWRNLLRKSLPLRTSLNGMKYGVFGLGDSSYPKYNVAARKLFKRLEDLGGKPLVELRDSLGDEQDAGGGYFVALDKWTDALLSKLEQVCGPGNAAVGVDRSSDGVQDRLMDQCRLVTSRVDHPVLARRLESFDVVRESELCFSALREGLSCKCLGGSTGEGGGGWSRERPCFAEVTANERLTSTSNAQDVRSIRFQLDPGMDFCPGDSLAVVPSQRRDLMDVFFERIGYRYDDWIVLGCNNACGEAVDSGSPPHDRAIHLGTLFNYCLDATSATPRSYFFHVASTFTPPSDELEREKLQELSSREGRDELYQYCTRERRSLLECLQDFPSVDMPLAWIIQLCPKLQPRHFSISSACARESGRRAKDCELTVAVVHFKTPWKRSISGLCSTFLRDTEANGRNARVPVWIERGSLSLGIIPGSAPGADGRRKGHNNCAILIGPGTGIAPFKSVVDHLVNVQREVGEETRLLVFFGCRSKEMDYLHREFWETCVQGSTMFAAPGGFVTAFSRDQFGEKRTNDGGGGVETTKIARAAGPPLPEYSTMNKFYVQDAIDACSKEFFDMLHLRSATIHVAGSTGQMPKDVRAAVVNVMVKHNHMLHNQAEEYVKRLESTKRYQVEAWS</sequence>
<feature type="domain" description="Flavodoxin-like" evidence="8">
    <location>
        <begin position="21"/>
        <end position="176"/>
    </location>
</feature>
<dbReference type="Pfam" id="PF00175">
    <property type="entry name" value="NAD_binding_1"/>
    <property type="match status" value="1"/>
</dbReference>
<dbReference type="GO" id="GO:0050660">
    <property type="term" value="F:flavin adenine dinucleotide binding"/>
    <property type="evidence" value="ECO:0007669"/>
    <property type="project" value="TreeGrafter"/>
</dbReference>
<evidence type="ECO:0000256" key="6">
    <source>
        <dbReference type="ARBA" id="ARBA00022857"/>
    </source>
</evidence>
<evidence type="ECO:0000256" key="3">
    <source>
        <dbReference type="ARBA" id="ARBA00022630"/>
    </source>
</evidence>
<evidence type="ECO:0000256" key="2">
    <source>
        <dbReference type="ARBA" id="ARBA00001974"/>
    </source>
</evidence>
<keyword evidence="5" id="KW-0274">FAD</keyword>
<dbReference type="InterPro" id="IPR029039">
    <property type="entry name" value="Flavoprotein-like_sf"/>
</dbReference>
<dbReference type="InterPro" id="IPR003097">
    <property type="entry name" value="CysJ-like_FAD-binding"/>
</dbReference>
<gene>
    <name evidence="10" type="ORF">A3770_17p80510</name>
</gene>